<reference evidence="1" key="1">
    <citation type="submission" date="2023-04" db="EMBL/GenBank/DDBJ databases">
        <title>Ambrosiozyma monospora NBRC 10751.</title>
        <authorList>
            <person name="Ichikawa N."/>
            <person name="Sato H."/>
            <person name="Tonouchi N."/>
        </authorList>
    </citation>
    <scope>NUCLEOTIDE SEQUENCE</scope>
    <source>
        <strain evidence="1">NBRC 10751</strain>
    </source>
</reference>
<dbReference type="Proteomes" id="UP001165064">
    <property type="component" value="Unassembled WGS sequence"/>
</dbReference>
<comment type="caution">
    <text evidence="1">The sequence shown here is derived from an EMBL/GenBank/DDBJ whole genome shotgun (WGS) entry which is preliminary data.</text>
</comment>
<dbReference type="EMBL" id="BSXS01003619">
    <property type="protein sequence ID" value="GME81626.1"/>
    <property type="molecule type" value="Genomic_DNA"/>
</dbReference>
<evidence type="ECO:0000313" key="2">
    <source>
        <dbReference type="Proteomes" id="UP001165064"/>
    </source>
</evidence>
<keyword evidence="2" id="KW-1185">Reference proteome</keyword>
<protein>
    <submittedName>
        <fullName evidence="1">Unnamed protein product</fullName>
    </submittedName>
</protein>
<sequence length="707" mass="74777">METVMRLIKSLDQFKNNVLQRSASRDMAFKSGVNGYYGRNLGFYSDVNSGMPNNNNVNNNNANSYFQQQQQQQQHNPSVTSITSGGAIPVSTPYPMYPSSGSIVNVNPGTPVHGPHPHHPSIQFPLSPYPGPPGPQGSVHGPVGPGPGPQQQQSQAPPILANDVRFSVSSNRSRNMSVMDPLQTLPIPQQQPQPGQPPIPPQQQQPGQPSLQQLQPPPTSHHPSISQQQQQQQQQQLGPGMVSGPGSISGASPHGGPGSLPGSISGPSPHSHGPTSISGPTSGSISGPTSIPPPPQGGAPGAPVFRSTTPQLQEPGVGLGGRLSPLGMLQKGGGSNGKLMGSPIQQIAPPLQHQHQQLQQLQQPYQYHQQQQQQPTPSQQQQQGQQQQQQQPQQQLGPAHMVHSLSNQALNHMDEPSRTRSSSAASLNFITNPPVVESPHLSQGTSQPQIQSHSSQSHFQQQQQQQPQNTPQAQQQQPQQQQNDQQQPQPQQQQMPSIDDKLSPSASNTPYSLNNPPRSIPVEFDNGRPQTPPIVSAGSRIGTPNRTSQSQQQPQHTKSPPTSTSSTTTGGTAGAVSASSTAGNTNNLNPNMLQSYTPRGSIKSSTPTPHSISNTPNQQQQQPQPQPQPSSQPQSQSQQNTVYSLLNNTSTDQPTTSVSTPVPISGGATAGTGSVCSSPGGGGVGLKRELEFGGVSATSGDSKRVKM</sequence>
<proteinExistence type="predicted"/>
<name>A0ACB5T4Z1_AMBMO</name>
<evidence type="ECO:0000313" key="1">
    <source>
        <dbReference type="EMBL" id="GME81626.1"/>
    </source>
</evidence>
<organism evidence="1 2">
    <name type="scientific">Ambrosiozyma monospora</name>
    <name type="common">Yeast</name>
    <name type="synonym">Endomycopsis monosporus</name>
    <dbReference type="NCBI Taxonomy" id="43982"/>
    <lineage>
        <taxon>Eukaryota</taxon>
        <taxon>Fungi</taxon>
        <taxon>Dikarya</taxon>
        <taxon>Ascomycota</taxon>
        <taxon>Saccharomycotina</taxon>
        <taxon>Pichiomycetes</taxon>
        <taxon>Pichiales</taxon>
        <taxon>Pichiaceae</taxon>
        <taxon>Ambrosiozyma</taxon>
    </lineage>
</organism>
<gene>
    <name evidence="1" type="ORF">Amon02_000506000</name>
</gene>
<accession>A0ACB5T4Z1</accession>